<dbReference type="InterPro" id="IPR011990">
    <property type="entry name" value="TPR-like_helical_dom_sf"/>
</dbReference>
<reference evidence="1" key="1">
    <citation type="journal article" date="2014" name="Front. Microbiol.">
        <title>High frequency of phylogenetically diverse reductive dehalogenase-homologous genes in deep subseafloor sedimentary metagenomes.</title>
        <authorList>
            <person name="Kawai M."/>
            <person name="Futagami T."/>
            <person name="Toyoda A."/>
            <person name="Takaki Y."/>
            <person name="Nishi S."/>
            <person name="Hori S."/>
            <person name="Arai W."/>
            <person name="Tsubouchi T."/>
            <person name="Morono Y."/>
            <person name="Uchiyama I."/>
            <person name="Ito T."/>
            <person name="Fujiyama A."/>
            <person name="Inagaki F."/>
            <person name="Takami H."/>
        </authorList>
    </citation>
    <scope>NUCLEOTIDE SEQUENCE</scope>
    <source>
        <strain evidence="1">Expedition CK06-06</strain>
    </source>
</reference>
<dbReference type="Gene3D" id="1.25.40.10">
    <property type="entry name" value="Tetratricopeptide repeat domain"/>
    <property type="match status" value="1"/>
</dbReference>
<evidence type="ECO:0000313" key="1">
    <source>
        <dbReference type="EMBL" id="GAF80642.1"/>
    </source>
</evidence>
<proteinExistence type="predicted"/>
<feature type="non-terminal residue" evidence="1">
    <location>
        <position position="98"/>
    </location>
</feature>
<organism evidence="1">
    <name type="scientific">marine sediment metagenome</name>
    <dbReference type="NCBI Taxonomy" id="412755"/>
    <lineage>
        <taxon>unclassified sequences</taxon>
        <taxon>metagenomes</taxon>
        <taxon>ecological metagenomes</taxon>
    </lineage>
</organism>
<dbReference type="AlphaFoldDB" id="X0SXJ8"/>
<name>X0SXJ8_9ZZZZ</name>
<dbReference type="EMBL" id="BARS01000656">
    <property type="protein sequence ID" value="GAF80642.1"/>
    <property type="molecule type" value="Genomic_DNA"/>
</dbReference>
<accession>X0SXJ8</accession>
<protein>
    <submittedName>
        <fullName evidence="1">Uncharacterized protein</fullName>
    </submittedName>
</protein>
<comment type="caution">
    <text evidence="1">The sequence shown here is derived from an EMBL/GenBank/DDBJ whole genome shotgun (WGS) entry which is preliminary data.</text>
</comment>
<gene>
    <name evidence="1" type="ORF">S01H1_01499</name>
</gene>
<dbReference type="InterPro" id="IPR019734">
    <property type="entry name" value="TPR_rpt"/>
</dbReference>
<dbReference type="PROSITE" id="PS50005">
    <property type="entry name" value="TPR"/>
    <property type="match status" value="1"/>
</dbReference>
<dbReference type="SUPFAM" id="SSF48452">
    <property type="entry name" value="TPR-like"/>
    <property type="match status" value="1"/>
</dbReference>
<sequence>MSGLDDFRYWVSQGVKAFNQKQYNEALDHMLHALESDPTQIMVWINLSSIYTVIGELDKALDCRFNLIKFHPEINTEKEYLQKLYEILPDKNKIELKE</sequence>